<dbReference type="InterPro" id="IPR040855">
    <property type="entry name" value="ORC_WH_C"/>
</dbReference>
<evidence type="ECO:0000259" key="10">
    <source>
        <dbReference type="Pfam" id="PF07034"/>
    </source>
</evidence>
<dbReference type="CDD" id="cd20704">
    <property type="entry name" value="Orc3"/>
    <property type="match status" value="2"/>
</dbReference>
<comment type="subunit">
    <text evidence="8">Component of ORC, a complex composed of at least 6 subunits: ORC1, ORC2, ORC3, ORC4, ORC5 and ORC6. ORC is regulated in a cell-cycle dependent manner. It is sequentially assembled at the exit from anaphase of mitosis and disassembled as cells enter S phase.</text>
</comment>
<evidence type="ECO:0000256" key="5">
    <source>
        <dbReference type="ARBA" id="ARBA00022705"/>
    </source>
</evidence>
<dbReference type="PANTHER" id="PTHR12748:SF0">
    <property type="entry name" value="ORIGIN RECOGNITION COMPLEX SUBUNIT 3"/>
    <property type="match status" value="1"/>
</dbReference>
<name>A0A023EYY6_TRIIF</name>
<proteinExistence type="evidence at transcript level"/>
<comment type="function">
    <text evidence="9">Component of the origin recognition complex (ORC) that binds origins of replication. DNA-binding is ATP-dependent. The specific DNA sequences that define origins of replication have not been identified yet. ORC is required to assemble the pre-replication complex necessary to initiate DNA replication. Binds histone H3 and H4 trimethylation marks H3K9me3, H3K27me3 and H4K20me3.</text>
</comment>
<dbReference type="GO" id="GO:0005656">
    <property type="term" value="C:nuclear pre-replicative complex"/>
    <property type="evidence" value="ECO:0007669"/>
    <property type="project" value="TreeGrafter"/>
</dbReference>
<comment type="similarity">
    <text evidence="2">Belongs to the ORC3 family.</text>
</comment>
<keyword evidence="4" id="KW-0597">Phosphoprotein</keyword>
<keyword evidence="5" id="KW-0235">DNA replication</keyword>
<evidence type="ECO:0000256" key="9">
    <source>
        <dbReference type="ARBA" id="ARBA00045241"/>
    </source>
</evidence>
<feature type="domain" description="Origin recognition complex subunit 3 N-terminal" evidence="10">
    <location>
        <begin position="6"/>
        <end position="334"/>
    </location>
</feature>
<reference evidence="13" key="1">
    <citation type="journal article" date="2014" name="PLoS Negl. Trop. Dis.">
        <title>An updated insight into the Sialotranscriptome of Triatoma infestans: developmental stage and geographic variations.</title>
        <authorList>
            <person name="Schwarz A."/>
            <person name="Medrano-Mercado N."/>
            <person name="Schaub G.A."/>
            <person name="Struchiner C.J."/>
            <person name="Bargues M.D."/>
            <person name="Levy M.Z."/>
            <person name="Ribeiro J.M."/>
        </authorList>
    </citation>
    <scope>NUCLEOTIDE SEQUENCE</scope>
    <source>
        <strain evidence="13">Chile</strain>
        <tissue evidence="13">Salivary glands</tissue>
    </source>
</reference>
<keyword evidence="7" id="KW-0539">Nucleus</keyword>
<evidence type="ECO:0000313" key="13">
    <source>
        <dbReference type="EMBL" id="JAC14412.1"/>
    </source>
</evidence>
<dbReference type="InterPro" id="IPR045667">
    <property type="entry name" value="ORC3_N"/>
</dbReference>
<evidence type="ECO:0000259" key="12">
    <source>
        <dbReference type="Pfam" id="PF19675"/>
    </source>
</evidence>
<accession>A0A023EYY6</accession>
<evidence type="ECO:0000259" key="11">
    <source>
        <dbReference type="Pfam" id="PF18137"/>
    </source>
</evidence>
<dbReference type="InterPro" id="IPR045663">
    <property type="entry name" value="ORC3_ins"/>
</dbReference>
<organism evidence="13">
    <name type="scientific">Triatoma infestans</name>
    <name type="common">Assassin bug</name>
    <dbReference type="NCBI Taxonomy" id="30076"/>
    <lineage>
        <taxon>Eukaryota</taxon>
        <taxon>Metazoa</taxon>
        <taxon>Ecdysozoa</taxon>
        <taxon>Arthropoda</taxon>
        <taxon>Hexapoda</taxon>
        <taxon>Insecta</taxon>
        <taxon>Pterygota</taxon>
        <taxon>Neoptera</taxon>
        <taxon>Paraneoptera</taxon>
        <taxon>Hemiptera</taxon>
        <taxon>Heteroptera</taxon>
        <taxon>Panheteroptera</taxon>
        <taxon>Cimicomorpha</taxon>
        <taxon>Reduviidae</taxon>
        <taxon>Triatominae</taxon>
        <taxon>Triatoma</taxon>
    </lineage>
</organism>
<sequence length="702" mass="80307">MLGPESVSKGCFGFYPKSPAGKKRNKASAPNPLKFFSNEIWYQGYAKVWNEIETKLETIEDDVTGKLLSDLLAFITSSNETNQIPTAALLTGINLPDHDILFGHLIKKIKYEKKVCHRVALLGSSDCCSTKHAIERTVSHLISGQTKLLESQSSDDEDDLDSEDDKNIKKERIVKKLSCTMRTLLEWYQNENESSPCKKGKFNKEDKGKLIIILKDFEAISSKVLQDFVQILSGYVNMMPLVLVLGVATTLSSISDNLSHSTTSRLSLKSFQSQPSVYFLNNTLNKVFLSPDCPFQLSGKLFKFFTNVFLFYDFSVNRFTQGIKYCLMEHFREGGNLVGLLCCSEDDLEHNLAKMNHNHLEELRRIDSFKKHIESLKEDRLADALLNDDDATKNEVLKLMKQLRQTIKEFYLSLHILHVFVSQLPNAPLGVQLRELYAVAMTKDITKTDDFKECRQLLEFQAKDQLIMKIDKVVTLLNENKSLLGNLQGNLRDFKIKLENAGLNQVKRTPVKIEIRKRSQLKQKVMEMGSIGQSEFEQMRTTLLDYLMYDVLSKALQPPSNNDSKWCFWEIMILAETEARHRVVPRIRAPIHVALNNPHHYLQCDCCKMDSEDQILPTMPDICVAYKLHLESGCFINMYDWLQSFNLIVNPKGTQGMEVDQKIQARFTQAVAELEFLGFIKSSKRKTDHMEKLTWGGPLHSI</sequence>
<evidence type="ECO:0000256" key="8">
    <source>
        <dbReference type="ARBA" id="ARBA00026084"/>
    </source>
</evidence>
<feature type="domain" description="Origin recognition complex subunit 3 winged helix C-terminal" evidence="11">
    <location>
        <begin position="588"/>
        <end position="695"/>
    </location>
</feature>
<dbReference type="Pfam" id="PF19675">
    <property type="entry name" value="ORC3_ins"/>
    <property type="match status" value="1"/>
</dbReference>
<evidence type="ECO:0000256" key="3">
    <source>
        <dbReference type="ARBA" id="ARBA00019085"/>
    </source>
</evidence>
<evidence type="ECO:0000256" key="2">
    <source>
        <dbReference type="ARBA" id="ARBA00010977"/>
    </source>
</evidence>
<dbReference type="PANTHER" id="PTHR12748">
    <property type="entry name" value="ORIGIN RECOGNITION COMPLEX SUBUNIT 3"/>
    <property type="match status" value="1"/>
</dbReference>
<evidence type="ECO:0000256" key="4">
    <source>
        <dbReference type="ARBA" id="ARBA00022553"/>
    </source>
</evidence>
<dbReference type="EMBL" id="GBBI01004300">
    <property type="protein sequence ID" value="JAC14412.1"/>
    <property type="molecule type" value="mRNA"/>
</dbReference>
<evidence type="ECO:0000256" key="1">
    <source>
        <dbReference type="ARBA" id="ARBA00004123"/>
    </source>
</evidence>
<dbReference type="Pfam" id="PF18137">
    <property type="entry name" value="WHD_ORC"/>
    <property type="match status" value="1"/>
</dbReference>
<dbReference type="Pfam" id="PF07034">
    <property type="entry name" value="ORC3_N"/>
    <property type="match status" value="1"/>
</dbReference>
<dbReference type="AlphaFoldDB" id="A0A023EYY6"/>
<protein>
    <recommendedName>
        <fullName evidence="3">Origin recognition complex subunit 3</fullName>
    </recommendedName>
</protein>
<evidence type="ECO:0000256" key="6">
    <source>
        <dbReference type="ARBA" id="ARBA00023125"/>
    </source>
</evidence>
<dbReference type="GO" id="GO:0006270">
    <property type="term" value="P:DNA replication initiation"/>
    <property type="evidence" value="ECO:0007669"/>
    <property type="project" value="TreeGrafter"/>
</dbReference>
<dbReference type="GO" id="GO:0003688">
    <property type="term" value="F:DNA replication origin binding"/>
    <property type="evidence" value="ECO:0007669"/>
    <property type="project" value="TreeGrafter"/>
</dbReference>
<feature type="domain" description="Origin recognition complex subunit 3 insertion" evidence="12">
    <location>
        <begin position="354"/>
        <end position="561"/>
    </location>
</feature>
<dbReference type="GO" id="GO:0005664">
    <property type="term" value="C:nuclear origin of replication recognition complex"/>
    <property type="evidence" value="ECO:0007669"/>
    <property type="project" value="InterPro"/>
</dbReference>
<keyword evidence="6" id="KW-0238">DNA-binding</keyword>
<evidence type="ECO:0000256" key="7">
    <source>
        <dbReference type="ARBA" id="ARBA00023242"/>
    </source>
</evidence>
<comment type="subcellular location">
    <subcellularLocation>
        <location evidence="1">Nucleus</location>
    </subcellularLocation>
</comment>
<dbReference type="GO" id="GO:0031261">
    <property type="term" value="C:DNA replication preinitiation complex"/>
    <property type="evidence" value="ECO:0007669"/>
    <property type="project" value="TreeGrafter"/>
</dbReference>
<dbReference type="InterPro" id="IPR020795">
    <property type="entry name" value="ORC3"/>
</dbReference>